<comment type="caution">
    <text evidence="9">The sequence shown here is derived from an EMBL/GenBank/DDBJ whole genome shotgun (WGS) entry which is preliminary data.</text>
</comment>
<gene>
    <name evidence="9" type="ORF">JOF47_002992</name>
</gene>
<accession>A0ABS4XGL4</accession>
<dbReference type="SUPFAM" id="SSF56112">
    <property type="entry name" value="Protein kinase-like (PK-like)"/>
    <property type="match status" value="1"/>
</dbReference>
<dbReference type="EC" id="2.7.1.95" evidence="9"/>
<evidence type="ECO:0000256" key="7">
    <source>
        <dbReference type="PIRNR" id="PIRNR000706"/>
    </source>
</evidence>
<dbReference type="CDD" id="cd05150">
    <property type="entry name" value="APH"/>
    <property type="match status" value="1"/>
</dbReference>
<keyword evidence="2 7" id="KW-0808">Transferase</keyword>
<sequence>MSVKPLAFIPEHGVLVPERLLALAQGDSIRPVWVNGVGGVTFRMGEGTGRERYVKYAAAGTPESDFAREAARMEWAGRFSPVPEVLEQGADEQGSWLATRAMAGASAVDPVWVARPEQAARAIGAGLRALHDALPVEGCRFSWSVVDRLEGFEARIASGGSPADWGNGYSRFTVEQARKMLCTPPPIDKLVVCHGDACAPNTLLDRDGNFAGHVDLGAIGVADRWADLAVAAWSTEWNYGLGYERLVYEAYGIQPDAERIAYYRMLWDLT</sequence>
<evidence type="ECO:0000256" key="1">
    <source>
        <dbReference type="ARBA" id="ARBA00006219"/>
    </source>
</evidence>
<dbReference type="EMBL" id="JAGIOF010000001">
    <property type="protein sequence ID" value="MBP2387481.1"/>
    <property type="molecule type" value="Genomic_DNA"/>
</dbReference>
<dbReference type="GO" id="GO:0008910">
    <property type="term" value="F:kanamycin kinase activity"/>
    <property type="evidence" value="ECO:0007669"/>
    <property type="project" value="UniProtKB-EC"/>
</dbReference>
<proteinExistence type="inferred from homology"/>
<dbReference type="InterPro" id="IPR002575">
    <property type="entry name" value="Aminoglycoside_PTrfase"/>
</dbReference>
<dbReference type="Gene3D" id="3.90.1200.10">
    <property type="match status" value="1"/>
</dbReference>
<dbReference type="InterPro" id="IPR024165">
    <property type="entry name" value="Kan/Strep_kinase"/>
</dbReference>
<evidence type="ECO:0000256" key="4">
    <source>
        <dbReference type="ARBA" id="ARBA00022777"/>
    </source>
</evidence>
<dbReference type="InterPro" id="IPR011009">
    <property type="entry name" value="Kinase-like_dom_sf"/>
</dbReference>
<evidence type="ECO:0000256" key="5">
    <source>
        <dbReference type="ARBA" id="ARBA00022840"/>
    </source>
</evidence>
<keyword evidence="3 7" id="KW-0547">Nucleotide-binding</keyword>
<evidence type="ECO:0000259" key="8">
    <source>
        <dbReference type="Pfam" id="PF01636"/>
    </source>
</evidence>
<evidence type="ECO:0000256" key="6">
    <source>
        <dbReference type="ARBA" id="ARBA00023251"/>
    </source>
</evidence>
<protein>
    <submittedName>
        <fullName evidence="9">Kanamycin kinase</fullName>
        <ecNumber evidence="9">2.7.1.95</ecNumber>
    </submittedName>
</protein>
<comment type="similarity">
    <text evidence="1 7">Belongs to the aminoglycoside phosphotransferase family.</text>
</comment>
<evidence type="ECO:0000256" key="3">
    <source>
        <dbReference type="ARBA" id="ARBA00022741"/>
    </source>
</evidence>
<dbReference type="PIRSF" id="PIRSF000706">
    <property type="entry name" value="Kanamycin_kin"/>
    <property type="match status" value="1"/>
</dbReference>
<reference evidence="9 10" key="1">
    <citation type="submission" date="2021-03" db="EMBL/GenBank/DDBJ databases">
        <title>Sequencing the genomes of 1000 actinobacteria strains.</title>
        <authorList>
            <person name="Klenk H.-P."/>
        </authorList>
    </citation>
    <scope>NUCLEOTIDE SEQUENCE [LARGE SCALE GENOMIC DNA]</scope>
    <source>
        <strain evidence="9 10">DSM 15797</strain>
    </source>
</reference>
<evidence type="ECO:0000313" key="9">
    <source>
        <dbReference type="EMBL" id="MBP2387481.1"/>
    </source>
</evidence>
<name>A0ABS4XGL4_9MICC</name>
<dbReference type="Pfam" id="PF01636">
    <property type="entry name" value="APH"/>
    <property type="match status" value="1"/>
</dbReference>
<evidence type="ECO:0000256" key="2">
    <source>
        <dbReference type="ARBA" id="ARBA00022679"/>
    </source>
</evidence>
<keyword evidence="10" id="KW-1185">Reference proteome</keyword>
<keyword evidence="5 7" id="KW-0067">ATP-binding</keyword>
<feature type="domain" description="Aminoglycoside phosphotransferase" evidence="8">
    <location>
        <begin position="41"/>
        <end position="237"/>
    </location>
</feature>
<dbReference type="Gene3D" id="3.30.200.20">
    <property type="entry name" value="Phosphorylase Kinase, domain 1"/>
    <property type="match status" value="1"/>
</dbReference>
<evidence type="ECO:0000313" key="10">
    <source>
        <dbReference type="Proteomes" id="UP001296993"/>
    </source>
</evidence>
<dbReference type="Proteomes" id="UP001296993">
    <property type="component" value="Unassembled WGS sequence"/>
</dbReference>
<organism evidence="9 10">
    <name type="scientific">Paeniglutamicibacter kerguelensis</name>
    <dbReference type="NCBI Taxonomy" id="254788"/>
    <lineage>
        <taxon>Bacteria</taxon>
        <taxon>Bacillati</taxon>
        <taxon>Actinomycetota</taxon>
        <taxon>Actinomycetes</taxon>
        <taxon>Micrococcales</taxon>
        <taxon>Micrococcaceae</taxon>
        <taxon>Paeniglutamicibacter</taxon>
    </lineage>
</organism>
<dbReference type="RefSeq" id="WP_209999764.1">
    <property type="nucleotide sequence ID" value="NZ_BAAAJY010000011.1"/>
</dbReference>
<keyword evidence="6 7" id="KW-0046">Antibiotic resistance</keyword>
<keyword evidence="4 7" id="KW-0418">Kinase</keyword>